<dbReference type="Gene3D" id="3.30.70.1400">
    <property type="entry name" value="Aminomethyltransferase beta-barrel domains"/>
    <property type="match status" value="1"/>
</dbReference>
<evidence type="ECO:0000259" key="1">
    <source>
        <dbReference type="Pfam" id="PF01571"/>
    </source>
</evidence>
<organism evidence="2 3">
    <name type="scientific">Halioglobus japonicus</name>
    <dbReference type="NCBI Taxonomy" id="930805"/>
    <lineage>
        <taxon>Bacteria</taxon>
        <taxon>Pseudomonadati</taxon>
        <taxon>Pseudomonadota</taxon>
        <taxon>Gammaproteobacteria</taxon>
        <taxon>Cellvibrionales</taxon>
        <taxon>Halieaceae</taxon>
        <taxon>Halioglobus</taxon>
    </lineage>
</organism>
<dbReference type="InterPro" id="IPR006222">
    <property type="entry name" value="GCVT_N"/>
</dbReference>
<gene>
    <name evidence="2" type="ORF">C0029_08715</name>
</gene>
<sequence>MPRRAAQRIRLISCSATITDSRTVVFIDAGHYIGKSGRNGTADSGHASAYHGRPRSEVMTLSAQFVLLEQEALLHITGPDTLKFLQGQTTCDAAAVTAAQAVVGAYCTPKGRMVCDFLLGQLGEEHYALRLRRSVADVAASTFGKYIVFSKADIAPERSDWQVVGIWGESSAQALSELGIDVPGGRYQSTAGEGWLLVQLDDEGHYLEAWIDMQEHSAQYDRLRQALQAGDANAWNGAQIRAGIGRVEDTTSEMFLPQDLNYDVTSHVNFSKGCYTGQEIVARLHYRGKAKRRAYPTVAATTEQPAAGVALYAAGKSQSVGTVVNSGRDGDQVLCLVSATREGLEQGLRVGSEDGPLLEALPLPYALED</sequence>
<comment type="caution">
    <text evidence="2">The sequence shown here is derived from an EMBL/GenBank/DDBJ whole genome shotgun (WGS) entry which is preliminary data.</text>
</comment>
<dbReference type="NCBIfam" id="TIGR03317">
    <property type="entry name" value="ygfZ_signature"/>
    <property type="match status" value="1"/>
</dbReference>
<feature type="domain" description="GCVT N-terminal" evidence="1">
    <location>
        <begin position="73"/>
        <end position="179"/>
    </location>
</feature>
<reference evidence="2 3" key="1">
    <citation type="submission" date="2018-01" db="EMBL/GenBank/DDBJ databases">
        <title>The draft genome sequence of Halioglobus japonicus S1-36.</title>
        <authorList>
            <person name="Du Z.-J."/>
            <person name="Shi M.-J."/>
        </authorList>
    </citation>
    <scope>NUCLEOTIDE SEQUENCE [LARGE SCALE GENOMIC DNA]</scope>
    <source>
        <strain evidence="2 3">S1-36</strain>
    </source>
</reference>
<dbReference type="AlphaFoldDB" id="A0AAP8MFH6"/>
<dbReference type="GO" id="GO:0016226">
    <property type="term" value="P:iron-sulfur cluster assembly"/>
    <property type="evidence" value="ECO:0007669"/>
    <property type="project" value="TreeGrafter"/>
</dbReference>
<dbReference type="Pfam" id="PF01571">
    <property type="entry name" value="GCV_T"/>
    <property type="match status" value="1"/>
</dbReference>
<dbReference type="InterPro" id="IPR017703">
    <property type="entry name" value="YgfZ/GCV_T_CS"/>
</dbReference>
<dbReference type="PANTHER" id="PTHR22602">
    <property type="entry name" value="TRANSFERASE CAF17, MITOCHONDRIAL-RELATED"/>
    <property type="match status" value="1"/>
</dbReference>
<dbReference type="Gene3D" id="3.30.70.1630">
    <property type="match status" value="1"/>
</dbReference>
<protein>
    <submittedName>
        <fullName evidence="2">Folate-binding protein</fullName>
    </submittedName>
</protein>
<proteinExistence type="predicted"/>
<dbReference type="PANTHER" id="PTHR22602:SF0">
    <property type="entry name" value="TRANSFERASE CAF17, MITOCHONDRIAL-RELATED"/>
    <property type="match status" value="1"/>
</dbReference>
<name>A0AAP8MFH6_9GAMM</name>
<accession>A0AAP8MFH6</accession>
<dbReference type="InterPro" id="IPR045179">
    <property type="entry name" value="YgfZ/GcvT"/>
</dbReference>
<dbReference type="Proteomes" id="UP000235162">
    <property type="component" value="Unassembled WGS sequence"/>
</dbReference>
<keyword evidence="3" id="KW-1185">Reference proteome</keyword>
<dbReference type="Gene3D" id="2.40.30.160">
    <property type="match status" value="1"/>
</dbReference>
<evidence type="ECO:0000313" key="2">
    <source>
        <dbReference type="EMBL" id="PLW86479.1"/>
    </source>
</evidence>
<dbReference type="EMBL" id="PKUR01000002">
    <property type="protein sequence ID" value="PLW86479.1"/>
    <property type="molecule type" value="Genomic_DNA"/>
</dbReference>
<dbReference type="SUPFAM" id="SSF103025">
    <property type="entry name" value="Folate-binding domain"/>
    <property type="match status" value="1"/>
</dbReference>
<evidence type="ECO:0000313" key="3">
    <source>
        <dbReference type="Proteomes" id="UP000235162"/>
    </source>
</evidence>